<evidence type="ECO:0000256" key="3">
    <source>
        <dbReference type="ARBA" id="ARBA00004406"/>
    </source>
</evidence>
<feature type="binding site" description="axial binding residue" evidence="13">
    <location>
        <position position="462"/>
    </location>
    <ligand>
        <name>heme</name>
        <dbReference type="ChEBI" id="CHEBI:30413"/>
    </ligand>
    <ligandPart>
        <name>Fe</name>
        <dbReference type="ChEBI" id="CHEBI:18248"/>
    </ligandPart>
</feature>
<dbReference type="GO" id="GO:0020037">
    <property type="term" value="F:heme binding"/>
    <property type="evidence" value="ECO:0007669"/>
    <property type="project" value="InterPro"/>
</dbReference>
<evidence type="ECO:0000256" key="2">
    <source>
        <dbReference type="ARBA" id="ARBA00004174"/>
    </source>
</evidence>
<evidence type="ECO:0008006" key="18">
    <source>
        <dbReference type="Google" id="ProtNLM"/>
    </source>
</evidence>
<keyword evidence="12 15" id="KW-0472">Membrane</keyword>
<evidence type="ECO:0000256" key="11">
    <source>
        <dbReference type="ARBA" id="ARBA00023033"/>
    </source>
</evidence>
<dbReference type="Gene3D" id="1.10.630.10">
    <property type="entry name" value="Cytochrome P450"/>
    <property type="match status" value="1"/>
</dbReference>
<accession>A0A9N9TQC5</accession>
<reference evidence="16" key="1">
    <citation type="submission" date="2022-01" db="EMBL/GenBank/DDBJ databases">
        <authorList>
            <person name="King R."/>
        </authorList>
    </citation>
    <scope>NUCLEOTIDE SEQUENCE</scope>
</reference>
<evidence type="ECO:0000256" key="1">
    <source>
        <dbReference type="ARBA" id="ARBA00001971"/>
    </source>
</evidence>
<evidence type="ECO:0000256" key="7">
    <source>
        <dbReference type="ARBA" id="ARBA00022824"/>
    </source>
</evidence>
<dbReference type="InterPro" id="IPR002401">
    <property type="entry name" value="Cyt_P450_E_grp-I"/>
</dbReference>
<dbReference type="AlphaFoldDB" id="A0A9N9TQC5"/>
<keyword evidence="5 13" id="KW-0349">Heme</keyword>
<dbReference type="PANTHER" id="PTHR24292:SF100">
    <property type="entry name" value="CYTOCHROME P450 6A16, ISOFORM B-RELATED"/>
    <property type="match status" value="1"/>
</dbReference>
<gene>
    <name evidence="16" type="ORF">PHYEVI_LOCUS6135</name>
</gene>
<evidence type="ECO:0000256" key="8">
    <source>
        <dbReference type="ARBA" id="ARBA00022848"/>
    </source>
</evidence>
<dbReference type="PRINTS" id="PR00463">
    <property type="entry name" value="EP450I"/>
</dbReference>
<comment type="subcellular location">
    <subcellularLocation>
        <location evidence="3">Endoplasmic reticulum membrane</location>
        <topology evidence="3">Peripheral membrane protein</topology>
    </subcellularLocation>
    <subcellularLocation>
        <location evidence="2">Microsome membrane</location>
        <topology evidence="2">Peripheral membrane protein</topology>
    </subcellularLocation>
</comment>
<evidence type="ECO:0000313" key="16">
    <source>
        <dbReference type="EMBL" id="CAG9859767.1"/>
    </source>
</evidence>
<keyword evidence="8" id="KW-0492">Microsome</keyword>
<protein>
    <recommendedName>
        <fullName evidence="18">Cytochrome P450 monooxygenase</fullName>
    </recommendedName>
</protein>
<keyword evidence="17" id="KW-1185">Reference proteome</keyword>
<dbReference type="GO" id="GO:0016705">
    <property type="term" value="F:oxidoreductase activity, acting on paired donors, with incorporation or reduction of molecular oxygen"/>
    <property type="evidence" value="ECO:0007669"/>
    <property type="project" value="InterPro"/>
</dbReference>
<evidence type="ECO:0000256" key="6">
    <source>
        <dbReference type="ARBA" id="ARBA00022723"/>
    </source>
</evidence>
<dbReference type="GO" id="GO:0005506">
    <property type="term" value="F:iron ion binding"/>
    <property type="evidence" value="ECO:0007669"/>
    <property type="project" value="InterPro"/>
</dbReference>
<dbReference type="PROSITE" id="PS00086">
    <property type="entry name" value="CYTOCHROME_P450"/>
    <property type="match status" value="1"/>
</dbReference>
<dbReference type="Pfam" id="PF00067">
    <property type="entry name" value="p450"/>
    <property type="match status" value="1"/>
</dbReference>
<dbReference type="PANTHER" id="PTHR24292">
    <property type="entry name" value="CYTOCHROME P450"/>
    <property type="match status" value="1"/>
</dbReference>
<dbReference type="Proteomes" id="UP001153712">
    <property type="component" value="Chromosome 3"/>
</dbReference>
<keyword evidence="15" id="KW-1133">Transmembrane helix</keyword>
<dbReference type="GO" id="GO:0005789">
    <property type="term" value="C:endoplasmic reticulum membrane"/>
    <property type="evidence" value="ECO:0007669"/>
    <property type="project" value="UniProtKB-SubCell"/>
</dbReference>
<keyword evidence="6 13" id="KW-0479">Metal-binding</keyword>
<evidence type="ECO:0000256" key="15">
    <source>
        <dbReference type="SAM" id="Phobius"/>
    </source>
</evidence>
<comment type="similarity">
    <text evidence="4 14">Belongs to the cytochrome P450 family.</text>
</comment>
<evidence type="ECO:0000313" key="17">
    <source>
        <dbReference type="Proteomes" id="UP001153712"/>
    </source>
</evidence>
<dbReference type="GO" id="GO:0004497">
    <property type="term" value="F:monooxygenase activity"/>
    <property type="evidence" value="ECO:0007669"/>
    <property type="project" value="UniProtKB-KW"/>
</dbReference>
<sequence length="518" mass="59840">MELISLIYALVALAAAFYLFVKWRYTYWSSRNVVALEPTFFYGNLRTRKGKYITLVDAVVNAYKAAKAKGERYAGVYLFITPQFIPLDREIIRSILFTHFDHFLNRGIHVNEKRDPLSGNLFNISDNKWRVLRTKLTPAFTTGKMKMMFDTVLECTTGLEEILKDCTNANGPVDIKDVMGRFTTDVIGSVAFGLEFNSMKNGNCQLRQYGKYTFENNWRKKTHLFLAATFPTWFVNIVNEMGFSPTKKEIETYFLDMVQSTVDYREKNNVFRRDALHLLIQLKNIGKVLEDDEAALKGDHKNVSGTITMNELAAQAFIFFIAGFETSATTMTFALLELALNPDVQEKLREEIKQTLKKNDNKLTYESVVEMEYLEKVVCETMRKHPPFHRLARLCNKDFKVPNSDLVIKSQMQVLIPVLAIHNDHEYYPNPEKFDPERFSKESIARRPPLTYFPFGDGPRNCLALRFGKLQAKLGLCTVVSNYNITLNEKTKLPIEYELNTVITVKDDVWLNLERLEK</sequence>
<evidence type="ECO:0000256" key="13">
    <source>
        <dbReference type="PIRSR" id="PIRSR602401-1"/>
    </source>
</evidence>
<dbReference type="InterPro" id="IPR001128">
    <property type="entry name" value="Cyt_P450"/>
</dbReference>
<name>A0A9N9TQC5_PHYSR</name>
<evidence type="ECO:0000256" key="14">
    <source>
        <dbReference type="RuleBase" id="RU000461"/>
    </source>
</evidence>
<dbReference type="CDD" id="cd11056">
    <property type="entry name" value="CYP6-like"/>
    <property type="match status" value="1"/>
</dbReference>
<evidence type="ECO:0000256" key="12">
    <source>
        <dbReference type="ARBA" id="ARBA00023136"/>
    </source>
</evidence>
<evidence type="ECO:0000256" key="9">
    <source>
        <dbReference type="ARBA" id="ARBA00023002"/>
    </source>
</evidence>
<dbReference type="InterPro" id="IPR017972">
    <property type="entry name" value="Cyt_P450_CS"/>
</dbReference>
<keyword evidence="10 13" id="KW-0408">Iron</keyword>
<comment type="cofactor">
    <cofactor evidence="1 13">
        <name>heme</name>
        <dbReference type="ChEBI" id="CHEBI:30413"/>
    </cofactor>
</comment>
<evidence type="ECO:0000256" key="4">
    <source>
        <dbReference type="ARBA" id="ARBA00010617"/>
    </source>
</evidence>
<proteinExistence type="inferred from homology"/>
<organism evidence="16 17">
    <name type="scientific">Phyllotreta striolata</name>
    <name type="common">Striped flea beetle</name>
    <name type="synonym">Crioceris striolata</name>
    <dbReference type="NCBI Taxonomy" id="444603"/>
    <lineage>
        <taxon>Eukaryota</taxon>
        <taxon>Metazoa</taxon>
        <taxon>Ecdysozoa</taxon>
        <taxon>Arthropoda</taxon>
        <taxon>Hexapoda</taxon>
        <taxon>Insecta</taxon>
        <taxon>Pterygota</taxon>
        <taxon>Neoptera</taxon>
        <taxon>Endopterygota</taxon>
        <taxon>Coleoptera</taxon>
        <taxon>Polyphaga</taxon>
        <taxon>Cucujiformia</taxon>
        <taxon>Chrysomeloidea</taxon>
        <taxon>Chrysomelidae</taxon>
        <taxon>Galerucinae</taxon>
        <taxon>Alticini</taxon>
        <taxon>Phyllotreta</taxon>
    </lineage>
</organism>
<dbReference type="InterPro" id="IPR050476">
    <property type="entry name" value="Insect_CytP450_Detox"/>
</dbReference>
<dbReference type="PRINTS" id="PR00385">
    <property type="entry name" value="P450"/>
</dbReference>
<evidence type="ECO:0000256" key="10">
    <source>
        <dbReference type="ARBA" id="ARBA00023004"/>
    </source>
</evidence>
<dbReference type="FunFam" id="1.10.630.10:FF:000042">
    <property type="entry name" value="Cytochrome P450"/>
    <property type="match status" value="1"/>
</dbReference>
<keyword evidence="7" id="KW-0256">Endoplasmic reticulum</keyword>
<dbReference type="SUPFAM" id="SSF48264">
    <property type="entry name" value="Cytochrome P450"/>
    <property type="match status" value="1"/>
</dbReference>
<evidence type="ECO:0000256" key="5">
    <source>
        <dbReference type="ARBA" id="ARBA00022617"/>
    </source>
</evidence>
<feature type="transmembrane region" description="Helical" evidence="15">
    <location>
        <begin position="6"/>
        <end position="21"/>
    </location>
</feature>
<dbReference type="OrthoDB" id="2789670at2759"/>
<dbReference type="EMBL" id="OU900096">
    <property type="protein sequence ID" value="CAG9859767.1"/>
    <property type="molecule type" value="Genomic_DNA"/>
</dbReference>
<keyword evidence="11 14" id="KW-0503">Monooxygenase</keyword>
<keyword evidence="15" id="KW-0812">Transmembrane</keyword>
<dbReference type="InterPro" id="IPR036396">
    <property type="entry name" value="Cyt_P450_sf"/>
</dbReference>
<keyword evidence="9 14" id="KW-0560">Oxidoreductase</keyword>